<evidence type="ECO:0000313" key="2">
    <source>
        <dbReference type="Proteomes" id="UP001058974"/>
    </source>
</evidence>
<sequence length="124" mass="13731">MDSVLIHLSIPQTLLNRLHTLSKQIHVELFESSTGNGSVKVNTLKQRINFNGGLSCRGKCPLSPLTSSSQSPKSPRISTNILLILPLKFLNKMVHQSVIKILTSQMRITSGSFHLKNTLLNSKK</sequence>
<proteinExistence type="predicted"/>
<gene>
    <name evidence="1" type="ORF">KIW84_075944</name>
</gene>
<dbReference type="EMBL" id="JAMSHJ010000007">
    <property type="protein sequence ID" value="KAI5390846.1"/>
    <property type="molecule type" value="Genomic_DNA"/>
</dbReference>
<protein>
    <submittedName>
        <fullName evidence="1">Uncharacterized protein</fullName>
    </submittedName>
</protein>
<name>A0A9D5A075_PEA</name>
<keyword evidence="2" id="KW-1185">Reference proteome</keyword>
<reference evidence="1 2" key="1">
    <citation type="journal article" date="2022" name="Nat. Genet.">
        <title>Improved pea reference genome and pan-genome highlight genomic features and evolutionary characteristics.</title>
        <authorList>
            <person name="Yang T."/>
            <person name="Liu R."/>
            <person name="Luo Y."/>
            <person name="Hu S."/>
            <person name="Wang D."/>
            <person name="Wang C."/>
            <person name="Pandey M.K."/>
            <person name="Ge S."/>
            <person name="Xu Q."/>
            <person name="Li N."/>
            <person name="Li G."/>
            <person name="Huang Y."/>
            <person name="Saxena R.K."/>
            <person name="Ji Y."/>
            <person name="Li M."/>
            <person name="Yan X."/>
            <person name="He Y."/>
            <person name="Liu Y."/>
            <person name="Wang X."/>
            <person name="Xiang C."/>
            <person name="Varshney R.K."/>
            <person name="Ding H."/>
            <person name="Gao S."/>
            <person name="Zong X."/>
        </authorList>
    </citation>
    <scope>NUCLEOTIDE SEQUENCE [LARGE SCALE GENOMIC DNA]</scope>
    <source>
        <strain evidence="1 2">cv. Zhongwan 6</strain>
    </source>
</reference>
<dbReference type="InterPro" id="IPR019651">
    <property type="entry name" value="Glutamate_DH_NAD-spec"/>
</dbReference>
<accession>A0A9D5A075</accession>
<dbReference type="Gramene" id="Psat07G0594400-T1">
    <property type="protein sequence ID" value="KAI5390846.1"/>
    <property type="gene ID" value="KIW84_075944"/>
</dbReference>
<dbReference type="Proteomes" id="UP001058974">
    <property type="component" value="Chromosome 7"/>
</dbReference>
<dbReference type="AlphaFoldDB" id="A0A9D5A075"/>
<comment type="caution">
    <text evidence="1">The sequence shown here is derived from an EMBL/GenBank/DDBJ whole genome shotgun (WGS) entry which is preliminary data.</text>
</comment>
<organism evidence="1 2">
    <name type="scientific">Pisum sativum</name>
    <name type="common">Garden pea</name>
    <name type="synonym">Lathyrus oleraceus</name>
    <dbReference type="NCBI Taxonomy" id="3888"/>
    <lineage>
        <taxon>Eukaryota</taxon>
        <taxon>Viridiplantae</taxon>
        <taxon>Streptophyta</taxon>
        <taxon>Embryophyta</taxon>
        <taxon>Tracheophyta</taxon>
        <taxon>Spermatophyta</taxon>
        <taxon>Magnoliopsida</taxon>
        <taxon>eudicotyledons</taxon>
        <taxon>Gunneridae</taxon>
        <taxon>Pentapetalae</taxon>
        <taxon>rosids</taxon>
        <taxon>fabids</taxon>
        <taxon>Fabales</taxon>
        <taxon>Fabaceae</taxon>
        <taxon>Papilionoideae</taxon>
        <taxon>50 kb inversion clade</taxon>
        <taxon>NPAAA clade</taxon>
        <taxon>Hologalegina</taxon>
        <taxon>IRL clade</taxon>
        <taxon>Fabeae</taxon>
        <taxon>Lathyrus</taxon>
    </lineage>
</organism>
<evidence type="ECO:0000313" key="1">
    <source>
        <dbReference type="EMBL" id="KAI5390846.1"/>
    </source>
</evidence>
<dbReference type="Pfam" id="PF10712">
    <property type="entry name" value="NAD-GH"/>
    <property type="match status" value="1"/>
</dbReference>